<feature type="compositionally biased region" description="Low complexity" evidence="1">
    <location>
        <begin position="409"/>
        <end position="420"/>
    </location>
</feature>
<feature type="region of interest" description="Disordered" evidence="1">
    <location>
        <begin position="366"/>
        <end position="448"/>
    </location>
</feature>
<dbReference type="Gene3D" id="2.60.120.650">
    <property type="entry name" value="Cupin"/>
    <property type="match status" value="1"/>
</dbReference>
<name>A0AA38VM40_9PEZI</name>
<dbReference type="Proteomes" id="UP001174691">
    <property type="component" value="Unassembled WGS sequence"/>
</dbReference>
<gene>
    <name evidence="2" type="ORF">NKR19_g3432</name>
</gene>
<keyword evidence="3" id="KW-1185">Reference proteome</keyword>
<dbReference type="PANTHER" id="PTHR10694">
    <property type="entry name" value="LYSINE-SPECIFIC DEMETHYLASE"/>
    <property type="match status" value="1"/>
</dbReference>
<dbReference type="GO" id="GO:0005634">
    <property type="term" value="C:nucleus"/>
    <property type="evidence" value="ECO:0007669"/>
    <property type="project" value="TreeGrafter"/>
</dbReference>
<sequence length="603" mass="65832">MSEPSLSAAPRMAWAPIRPSDPDWHPTLYLEQTPSLEQVARPRRPPTGGARAVHPGRRQPPSPPATKSKRWSGTGSSARAARYFARVASAPPLEKRAYVVMAPRDIAGDLGPVLVGSGWKEPEHDGDDTSAIDGVTSPWAYISLAALTGACLHLEDLALARINHLQARRPKLWDVVSPTRDNVEGLERLCRRLVPAGNEITDECGQAVRHRALLLAPEEMDAQGIKHKLVPQLEGEMVVPLPWAYHQSVTRALLDGIAATPTLEDGGFQAWRVDETFQPDTAEIETASEVEEQEDGERMDLEAQKDEYVEMEESGEIQTKAATPTEALEDMITMVGAMTAEAMEKVKARLVAALRDLQVRIAGASMPLRPRLQPPAAQQQQPVPQLPESYPPPSQPHRCSAQARPCDHAPPASIPAAIPTSPMPDAPPIHSVVARPATPTSLPVSSSSPQVLPPFSRVTCLDILDHHIAVWNTYFVQPTDIPTLSALDLQQALLALAAACGVRKKRLQEWLNQGRKLRRIIGEGAEVEEESGWAWLVLFDFTSLVLDKISLESLTDYVVESWRGVVEKEGARFLAEAEGLVRAMLAGRQYGSLTAAVQDMVDC</sequence>
<accession>A0AA38VM40</accession>
<feature type="compositionally biased region" description="Low complexity" evidence="1">
    <location>
        <begin position="367"/>
        <end position="387"/>
    </location>
</feature>
<reference evidence="2" key="1">
    <citation type="submission" date="2022-07" db="EMBL/GenBank/DDBJ databases">
        <title>Fungi with potential for degradation of polypropylene.</title>
        <authorList>
            <person name="Gostincar C."/>
        </authorList>
    </citation>
    <scope>NUCLEOTIDE SEQUENCE</scope>
    <source>
        <strain evidence="2">EXF-13287</strain>
    </source>
</reference>
<feature type="region of interest" description="Disordered" evidence="1">
    <location>
        <begin position="1"/>
        <end position="74"/>
    </location>
</feature>
<dbReference type="GO" id="GO:0032452">
    <property type="term" value="F:histone demethylase activity"/>
    <property type="evidence" value="ECO:0007669"/>
    <property type="project" value="TreeGrafter"/>
</dbReference>
<feature type="compositionally biased region" description="Low complexity" evidence="1">
    <location>
        <begin position="436"/>
        <end position="448"/>
    </location>
</feature>
<evidence type="ECO:0000313" key="2">
    <source>
        <dbReference type="EMBL" id="KAJ9158321.1"/>
    </source>
</evidence>
<dbReference type="EMBL" id="JANBVN010000038">
    <property type="protein sequence ID" value="KAJ9158321.1"/>
    <property type="molecule type" value="Genomic_DNA"/>
</dbReference>
<proteinExistence type="predicted"/>
<evidence type="ECO:0000313" key="3">
    <source>
        <dbReference type="Proteomes" id="UP001174691"/>
    </source>
</evidence>
<organism evidence="2 3">
    <name type="scientific">Coniochaeta hoffmannii</name>
    <dbReference type="NCBI Taxonomy" id="91930"/>
    <lineage>
        <taxon>Eukaryota</taxon>
        <taxon>Fungi</taxon>
        <taxon>Dikarya</taxon>
        <taxon>Ascomycota</taxon>
        <taxon>Pezizomycotina</taxon>
        <taxon>Sordariomycetes</taxon>
        <taxon>Sordariomycetidae</taxon>
        <taxon>Coniochaetales</taxon>
        <taxon>Coniochaetaceae</taxon>
        <taxon>Coniochaeta</taxon>
    </lineage>
</organism>
<dbReference type="GO" id="GO:0010468">
    <property type="term" value="P:regulation of gene expression"/>
    <property type="evidence" value="ECO:0007669"/>
    <property type="project" value="TreeGrafter"/>
</dbReference>
<dbReference type="AlphaFoldDB" id="A0AA38VM40"/>
<protein>
    <submittedName>
        <fullName evidence="2">Uncharacterized protein</fullName>
    </submittedName>
</protein>
<evidence type="ECO:0000256" key="1">
    <source>
        <dbReference type="SAM" id="MobiDB-lite"/>
    </source>
</evidence>
<dbReference type="GO" id="GO:0000785">
    <property type="term" value="C:chromatin"/>
    <property type="evidence" value="ECO:0007669"/>
    <property type="project" value="TreeGrafter"/>
</dbReference>
<comment type="caution">
    <text evidence="2">The sequence shown here is derived from an EMBL/GenBank/DDBJ whole genome shotgun (WGS) entry which is preliminary data.</text>
</comment>